<dbReference type="Proteomes" id="UP000814140">
    <property type="component" value="Unassembled WGS sequence"/>
</dbReference>
<comment type="caution">
    <text evidence="1">The sequence shown here is derived from an EMBL/GenBank/DDBJ whole genome shotgun (WGS) entry which is preliminary data.</text>
</comment>
<reference evidence="1" key="2">
    <citation type="journal article" date="2022" name="New Phytol.">
        <title>Evolutionary transition to the ectomycorrhizal habit in the genomes of a hyperdiverse lineage of mushroom-forming fungi.</title>
        <authorList>
            <person name="Looney B."/>
            <person name="Miyauchi S."/>
            <person name="Morin E."/>
            <person name="Drula E."/>
            <person name="Courty P.E."/>
            <person name="Kohler A."/>
            <person name="Kuo A."/>
            <person name="LaButti K."/>
            <person name="Pangilinan J."/>
            <person name="Lipzen A."/>
            <person name="Riley R."/>
            <person name="Andreopoulos W."/>
            <person name="He G."/>
            <person name="Johnson J."/>
            <person name="Nolan M."/>
            <person name="Tritt A."/>
            <person name="Barry K.W."/>
            <person name="Grigoriev I.V."/>
            <person name="Nagy L.G."/>
            <person name="Hibbett D."/>
            <person name="Henrissat B."/>
            <person name="Matheny P.B."/>
            <person name="Labbe J."/>
            <person name="Martin F.M."/>
        </authorList>
    </citation>
    <scope>NUCLEOTIDE SEQUENCE</scope>
    <source>
        <strain evidence="1">HHB10654</strain>
    </source>
</reference>
<gene>
    <name evidence="1" type="ORF">BV25DRAFT_1830942</name>
</gene>
<sequence length="334" mass="37879">MDPSDPSSFHHRKEHLSTGRTYHFVDQKPAGYNASTLTILCVHGFPDIWYGWRYQIGPWVRKGYRVLAPDMLGYGGTDKPAAPEEYSTKRLSDDLAALLDVAGVRQVILIGHDWGSYTVGRFALWHPDRLLALVTLSVPYVPPAKQYIPLVDLVRQFPNFGYQLYLSDDTHTREIEENLVLFLRLMYGLTKPSKPMVLPGNLREIITKRESGKPANQPILTEEELGYIHSQMMSIKGPLSYYRTLQFRYEEEKAANLPDSLRADLPVLLIWGLKDATASPAALKRAKQCVPRLTTVPLERVGHWVMLEAKEKVTDTVLLWLEELALAPRAGTKL</sequence>
<evidence type="ECO:0000313" key="1">
    <source>
        <dbReference type="EMBL" id="KAI0057544.1"/>
    </source>
</evidence>
<proteinExistence type="predicted"/>
<organism evidence="1 2">
    <name type="scientific">Artomyces pyxidatus</name>
    <dbReference type="NCBI Taxonomy" id="48021"/>
    <lineage>
        <taxon>Eukaryota</taxon>
        <taxon>Fungi</taxon>
        <taxon>Dikarya</taxon>
        <taxon>Basidiomycota</taxon>
        <taxon>Agaricomycotina</taxon>
        <taxon>Agaricomycetes</taxon>
        <taxon>Russulales</taxon>
        <taxon>Auriscalpiaceae</taxon>
        <taxon>Artomyces</taxon>
    </lineage>
</organism>
<dbReference type="EMBL" id="MU277245">
    <property type="protein sequence ID" value="KAI0057544.1"/>
    <property type="molecule type" value="Genomic_DNA"/>
</dbReference>
<keyword evidence="2" id="KW-1185">Reference proteome</keyword>
<accession>A0ACB8SLZ8</accession>
<protein>
    <submittedName>
        <fullName evidence="1">Alpha/beta-hydrolase</fullName>
    </submittedName>
</protein>
<evidence type="ECO:0000313" key="2">
    <source>
        <dbReference type="Proteomes" id="UP000814140"/>
    </source>
</evidence>
<reference evidence="1" key="1">
    <citation type="submission" date="2021-03" db="EMBL/GenBank/DDBJ databases">
        <authorList>
            <consortium name="DOE Joint Genome Institute"/>
            <person name="Ahrendt S."/>
            <person name="Looney B.P."/>
            <person name="Miyauchi S."/>
            <person name="Morin E."/>
            <person name="Drula E."/>
            <person name="Courty P.E."/>
            <person name="Chicoki N."/>
            <person name="Fauchery L."/>
            <person name="Kohler A."/>
            <person name="Kuo A."/>
            <person name="Labutti K."/>
            <person name="Pangilinan J."/>
            <person name="Lipzen A."/>
            <person name="Riley R."/>
            <person name="Andreopoulos W."/>
            <person name="He G."/>
            <person name="Johnson J."/>
            <person name="Barry K.W."/>
            <person name="Grigoriev I.V."/>
            <person name="Nagy L."/>
            <person name="Hibbett D."/>
            <person name="Henrissat B."/>
            <person name="Matheny P.B."/>
            <person name="Labbe J."/>
            <person name="Martin F."/>
        </authorList>
    </citation>
    <scope>NUCLEOTIDE SEQUENCE</scope>
    <source>
        <strain evidence="1">HHB10654</strain>
    </source>
</reference>
<name>A0ACB8SLZ8_9AGAM</name>